<evidence type="ECO:0000313" key="2">
    <source>
        <dbReference type="EMBL" id="WOF17000.1"/>
    </source>
</evidence>
<protein>
    <submittedName>
        <fullName evidence="2">PAS domain S-box protein</fullName>
    </submittedName>
</protein>
<keyword evidence="3" id="KW-1185">Reference proteome</keyword>
<dbReference type="AlphaFoldDB" id="A0AA97FCQ0"/>
<dbReference type="EMBL" id="CP043875">
    <property type="protein sequence ID" value="WOF17000.1"/>
    <property type="molecule type" value="Genomic_DNA"/>
</dbReference>
<dbReference type="Pfam" id="PF13426">
    <property type="entry name" value="PAS_9"/>
    <property type="match status" value="1"/>
</dbReference>
<gene>
    <name evidence="2" type="ORF">F1737_10080</name>
</gene>
<dbReference type="InterPro" id="IPR035965">
    <property type="entry name" value="PAS-like_dom_sf"/>
</dbReference>
<dbReference type="Proteomes" id="UP001301797">
    <property type="component" value="Chromosome"/>
</dbReference>
<dbReference type="NCBIfam" id="TIGR00229">
    <property type="entry name" value="sensory_box"/>
    <property type="match status" value="1"/>
</dbReference>
<name>A0AA97FCQ0_9EURY</name>
<evidence type="ECO:0000313" key="3">
    <source>
        <dbReference type="Proteomes" id="UP001301797"/>
    </source>
</evidence>
<accession>A0AA97FCQ0</accession>
<dbReference type="PROSITE" id="PS50112">
    <property type="entry name" value="PAS"/>
    <property type="match status" value="2"/>
</dbReference>
<evidence type="ECO:0000259" key="1">
    <source>
        <dbReference type="PROSITE" id="PS50112"/>
    </source>
</evidence>
<dbReference type="Gene3D" id="3.30.450.20">
    <property type="entry name" value="PAS domain"/>
    <property type="match status" value="3"/>
</dbReference>
<dbReference type="KEGG" id="mefw:F1737_10080"/>
<reference evidence="2 3" key="1">
    <citation type="submission" date="2019-09" db="EMBL/GenBank/DDBJ databases">
        <title>The complete genome of Methanoplanus sp. FWC-SCC4.</title>
        <authorList>
            <person name="Chen S.-C."/>
            <person name="Zhou Y.-Z."/>
            <person name="Lai M.-C."/>
        </authorList>
    </citation>
    <scope>NUCLEOTIDE SEQUENCE [LARGE SCALE GENOMIC DNA]</scope>
    <source>
        <strain evidence="2 3">FWC-SCC4</strain>
    </source>
</reference>
<feature type="domain" description="PAS" evidence="1">
    <location>
        <begin position="554"/>
        <end position="582"/>
    </location>
</feature>
<dbReference type="SMART" id="SM00091">
    <property type="entry name" value="PAS"/>
    <property type="match status" value="3"/>
</dbReference>
<dbReference type="SUPFAM" id="SSF55785">
    <property type="entry name" value="PYP-like sensor domain (PAS domain)"/>
    <property type="match status" value="3"/>
</dbReference>
<organism evidence="2 3">
    <name type="scientific">Methanochimaera problematica</name>
    <dbReference type="NCBI Taxonomy" id="2609417"/>
    <lineage>
        <taxon>Archaea</taxon>
        <taxon>Methanobacteriati</taxon>
        <taxon>Methanobacteriota</taxon>
        <taxon>Stenosarchaea group</taxon>
        <taxon>Methanomicrobia</taxon>
        <taxon>Methanomicrobiales</taxon>
        <taxon>Methanomicrobiaceae</taxon>
        <taxon>Methanochimaera</taxon>
    </lineage>
</organism>
<dbReference type="InterPro" id="IPR000014">
    <property type="entry name" value="PAS"/>
</dbReference>
<feature type="domain" description="PAS" evidence="1">
    <location>
        <begin position="72"/>
        <end position="116"/>
    </location>
</feature>
<proteinExistence type="predicted"/>
<dbReference type="CDD" id="cd00130">
    <property type="entry name" value="PAS"/>
    <property type="match status" value="2"/>
</dbReference>
<sequence length="662" mass="73915">MAGMSDFSADGETISKLMGIIRRHSKGISTSGISRESGLNRNSVSKYLEILVILGHLDVNPIGNAKIYSVARRVPVVKLLDNVSDSVILIDSDEKINFLNNSYADLAKIKKDEFLSLSLDEANLPYFPTELYSLARGCIAGEKQDDLVRSYGIMGDLHLKFHFIPVVFGKGHKGAAVIIENISREKKLESSLHEINKKYFELFNSAEVCIILSDPSVESSSGKIIDANNFACNFFGLERDLLVGMNTGDLLHSLRPAKISGDCLLGADVISYEGLIKKKNSPDVKVSVDLHQFFNGIQNLEFFIIRDLTETGFNEDIKEKYEGKLKKITSTVTEFADAFDGGELYRTISRQLALTIPKSLVIVGIPWAGEYGSLFYFSDSMDYFEKDLDSIIRIYSPDLSDYSSKSSCGSLVCLNDIIRNTVLSETPEGNQEELFSILNMYRIYLSVFTCCESHSGSIMVCLPGDKEIAPGDPISEFIRFSSLIAARNAEVEILKAEKSVFEKKLLYLRKNLIRINDVTNSEVVARVYAERAFQERVDLLFGCFEIMDFSVAGVDQEGKIRQINTIFSSVLGYDENEALEKSWAELLFRDEAFDEALYFQQRSSDRFSKKPVFSGSVICRDGSVKDMVWVGFGLLNGMSGEKPFFLIGEEAPGDSILKLFGY</sequence>